<evidence type="ECO:0000313" key="1">
    <source>
        <dbReference type="EMBL" id="KDR23949.1"/>
    </source>
</evidence>
<organism evidence="1 2">
    <name type="scientific">Zootermopsis nevadensis</name>
    <name type="common">Dampwood termite</name>
    <dbReference type="NCBI Taxonomy" id="136037"/>
    <lineage>
        <taxon>Eukaryota</taxon>
        <taxon>Metazoa</taxon>
        <taxon>Ecdysozoa</taxon>
        <taxon>Arthropoda</taxon>
        <taxon>Hexapoda</taxon>
        <taxon>Insecta</taxon>
        <taxon>Pterygota</taxon>
        <taxon>Neoptera</taxon>
        <taxon>Polyneoptera</taxon>
        <taxon>Dictyoptera</taxon>
        <taxon>Blattodea</taxon>
        <taxon>Blattoidea</taxon>
        <taxon>Termitoidae</taxon>
        <taxon>Termopsidae</taxon>
        <taxon>Zootermopsis</taxon>
    </lineage>
</organism>
<reference evidence="1 2" key="1">
    <citation type="journal article" date="2014" name="Nat. Commun.">
        <title>Molecular traces of alternative social organization in a termite genome.</title>
        <authorList>
            <person name="Terrapon N."/>
            <person name="Li C."/>
            <person name="Robertson H.M."/>
            <person name="Ji L."/>
            <person name="Meng X."/>
            <person name="Booth W."/>
            <person name="Chen Z."/>
            <person name="Childers C.P."/>
            <person name="Glastad K.M."/>
            <person name="Gokhale K."/>
            <person name="Gowin J."/>
            <person name="Gronenberg W."/>
            <person name="Hermansen R.A."/>
            <person name="Hu H."/>
            <person name="Hunt B.G."/>
            <person name="Huylmans A.K."/>
            <person name="Khalil S.M."/>
            <person name="Mitchell R.D."/>
            <person name="Munoz-Torres M.C."/>
            <person name="Mustard J.A."/>
            <person name="Pan H."/>
            <person name="Reese J.T."/>
            <person name="Scharf M.E."/>
            <person name="Sun F."/>
            <person name="Vogel H."/>
            <person name="Xiao J."/>
            <person name="Yang W."/>
            <person name="Yang Z."/>
            <person name="Yang Z."/>
            <person name="Zhou J."/>
            <person name="Zhu J."/>
            <person name="Brent C.S."/>
            <person name="Elsik C.G."/>
            <person name="Goodisman M.A."/>
            <person name="Liberles D.A."/>
            <person name="Roe R.M."/>
            <person name="Vargo E.L."/>
            <person name="Vilcinskas A."/>
            <person name="Wang J."/>
            <person name="Bornberg-Bauer E."/>
            <person name="Korb J."/>
            <person name="Zhang G."/>
            <person name="Liebig J."/>
        </authorList>
    </citation>
    <scope>NUCLEOTIDE SEQUENCE [LARGE SCALE GENOMIC DNA]</scope>
    <source>
        <tissue evidence="1">Whole organism</tissue>
    </source>
</reference>
<sequence>MPLLPSIRTGMFLYDRCSKVVPHSPHMHEHDVNKTDEFDRTHQGFLESFGMHSAHVSIGHHHCLWVLHKRWTSSDPTDKSPMEPGPVTSVAMLLGHHAQSISKGTVH</sequence>
<evidence type="ECO:0000313" key="2">
    <source>
        <dbReference type="Proteomes" id="UP000027135"/>
    </source>
</evidence>
<dbReference type="AlphaFoldDB" id="A0A067RVP7"/>
<accession>A0A067RVP7</accession>
<proteinExistence type="predicted"/>
<dbReference type="EMBL" id="KK852433">
    <property type="protein sequence ID" value="KDR23949.1"/>
    <property type="molecule type" value="Genomic_DNA"/>
</dbReference>
<dbReference type="InParanoid" id="A0A067RVP7"/>
<keyword evidence="2" id="KW-1185">Reference proteome</keyword>
<protein>
    <submittedName>
        <fullName evidence="1">Uncharacterized protein</fullName>
    </submittedName>
</protein>
<dbReference type="Proteomes" id="UP000027135">
    <property type="component" value="Unassembled WGS sequence"/>
</dbReference>
<name>A0A067RVP7_ZOONE</name>
<gene>
    <name evidence="1" type="ORF">L798_09526</name>
</gene>